<evidence type="ECO:0000313" key="1">
    <source>
        <dbReference type="EMBL" id="JAD62058.1"/>
    </source>
</evidence>
<dbReference type="AlphaFoldDB" id="A0A0A9BIT9"/>
<sequence length="41" mass="4956">MFDYSYPECTITLTQNVQYINLPYHILHLFVHNFTYEASDI</sequence>
<proteinExistence type="predicted"/>
<protein>
    <submittedName>
        <fullName evidence="1">Uncharacterized protein</fullName>
    </submittedName>
</protein>
<name>A0A0A9BIT9_ARUDO</name>
<reference evidence="1" key="2">
    <citation type="journal article" date="2015" name="Data Brief">
        <title>Shoot transcriptome of the giant reed, Arundo donax.</title>
        <authorList>
            <person name="Barrero R.A."/>
            <person name="Guerrero F.D."/>
            <person name="Moolhuijzen P."/>
            <person name="Goolsby J.A."/>
            <person name="Tidwell J."/>
            <person name="Bellgard S.E."/>
            <person name="Bellgard M.I."/>
        </authorList>
    </citation>
    <scope>NUCLEOTIDE SEQUENCE</scope>
    <source>
        <tissue evidence="1">Shoot tissue taken approximately 20 cm above the soil surface</tissue>
    </source>
</reference>
<organism evidence="1">
    <name type="scientific">Arundo donax</name>
    <name type="common">Giant reed</name>
    <name type="synonym">Donax arundinaceus</name>
    <dbReference type="NCBI Taxonomy" id="35708"/>
    <lineage>
        <taxon>Eukaryota</taxon>
        <taxon>Viridiplantae</taxon>
        <taxon>Streptophyta</taxon>
        <taxon>Embryophyta</taxon>
        <taxon>Tracheophyta</taxon>
        <taxon>Spermatophyta</taxon>
        <taxon>Magnoliopsida</taxon>
        <taxon>Liliopsida</taxon>
        <taxon>Poales</taxon>
        <taxon>Poaceae</taxon>
        <taxon>PACMAD clade</taxon>
        <taxon>Arundinoideae</taxon>
        <taxon>Arundineae</taxon>
        <taxon>Arundo</taxon>
    </lineage>
</organism>
<accession>A0A0A9BIT9</accession>
<dbReference type="EMBL" id="GBRH01235837">
    <property type="protein sequence ID" value="JAD62058.1"/>
    <property type="molecule type" value="Transcribed_RNA"/>
</dbReference>
<reference evidence="1" key="1">
    <citation type="submission" date="2014-09" db="EMBL/GenBank/DDBJ databases">
        <authorList>
            <person name="Magalhaes I.L.F."/>
            <person name="Oliveira U."/>
            <person name="Santos F.R."/>
            <person name="Vidigal T.H.D.A."/>
            <person name="Brescovit A.D."/>
            <person name="Santos A.J."/>
        </authorList>
    </citation>
    <scope>NUCLEOTIDE SEQUENCE</scope>
    <source>
        <tissue evidence="1">Shoot tissue taken approximately 20 cm above the soil surface</tissue>
    </source>
</reference>